<sequence>MKKIEAIIKRKHFPTIKTTLNTIGTYIIDKRNLDDSNIYDESQGSRAGSTGLKSVPLAKLEMVVSDKDARKVVEMISKNSGLSSNHGGKIFVSEMEEVVDMETLDGRKDLEIITEIKPDTELESKPLPKRSRFVPLQKFTLHKLQATYEKNKETLRDDYRIKSFSDFVNYCIMKSLPTLEKQLKNPTIIYENNFDDF</sequence>
<dbReference type="AlphaFoldDB" id="K0BF47"/>
<dbReference type="EMBL" id="CP003843">
    <property type="protein sequence ID" value="AFS83680.1"/>
    <property type="molecule type" value="Genomic_DNA"/>
</dbReference>
<dbReference type="GO" id="GO:0030234">
    <property type="term" value="F:enzyme regulator activity"/>
    <property type="evidence" value="ECO:0007669"/>
    <property type="project" value="InterPro"/>
</dbReference>
<keyword evidence="2" id="KW-1185">Reference proteome</keyword>
<dbReference type="InterPro" id="IPR002187">
    <property type="entry name" value="N-reg_PII"/>
</dbReference>
<evidence type="ECO:0000313" key="2">
    <source>
        <dbReference type="Proteomes" id="UP000006100"/>
    </source>
</evidence>
<dbReference type="InterPro" id="IPR011322">
    <property type="entry name" value="N-reg_PII-like_a/b"/>
</dbReference>
<dbReference type="RefSeq" id="WP_014966044.1">
    <property type="nucleotide sequence ID" value="NC_018656.1"/>
</dbReference>
<reference evidence="1 2" key="1">
    <citation type="journal article" date="2012" name="J. Bacteriol.">
        <title>Draft Genome Sequence of an Ammonia-Oxidizing Archaeon, "Candidatus Nitrosopumilus sediminis" AR2, from Svalbard in the Arctic Circle.</title>
        <authorList>
            <person name="Park S.J."/>
            <person name="Kim J.G."/>
            <person name="Jung M.Y."/>
            <person name="Kim S.J."/>
            <person name="Cha I.T."/>
            <person name="Ghai R."/>
            <person name="Martin-Cuadrado A.B."/>
            <person name="Rodriguez-Valera F."/>
            <person name="Rhee S.K."/>
        </authorList>
    </citation>
    <scope>NUCLEOTIDE SEQUENCE [LARGE SCALE GENOMIC DNA]</scope>
    <source>
        <strain evidence="1 2">AR2</strain>
    </source>
</reference>
<organism evidence="1 2">
    <name type="scientific">Candidatus Nitrosopumilus sediminis</name>
    <dbReference type="NCBI Taxonomy" id="1229909"/>
    <lineage>
        <taxon>Archaea</taxon>
        <taxon>Nitrososphaerota</taxon>
        <taxon>Nitrososphaeria</taxon>
        <taxon>Nitrosopumilales</taxon>
        <taxon>Nitrosopumilaceae</taxon>
        <taxon>Nitrosopumilus</taxon>
    </lineage>
</organism>
<protein>
    <submittedName>
        <fullName evidence="1">Nitrogen regulatory protein P-II</fullName>
    </submittedName>
</protein>
<dbReference type="HOGENOM" id="CLU_121760_0_0_2"/>
<evidence type="ECO:0000313" key="1">
    <source>
        <dbReference type="EMBL" id="AFS83680.1"/>
    </source>
</evidence>
<dbReference type="Proteomes" id="UP000006100">
    <property type="component" value="Chromosome"/>
</dbReference>
<dbReference type="Pfam" id="PF00543">
    <property type="entry name" value="P-II"/>
    <property type="match status" value="1"/>
</dbReference>
<dbReference type="SUPFAM" id="SSF54913">
    <property type="entry name" value="GlnB-like"/>
    <property type="match status" value="1"/>
</dbReference>
<dbReference type="STRING" id="1229909.NSED_09450"/>
<dbReference type="eggNOG" id="arCOG02305">
    <property type="taxonomic scope" value="Archaea"/>
</dbReference>
<dbReference type="GeneID" id="13698653"/>
<accession>K0BF47</accession>
<dbReference type="PRINTS" id="PR00340">
    <property type="entry name" value="PIIGLNB"/>
</dbReference>
<dbReference type="KEGG" id="nir:NSED_09450"/>
<proteinExistence type="predicted"/>
<dbReference type="SMART" id="SM00938">
    <property type="entry name" value="P-II"/>
    <property type="match status" value="1"/>
</dbReference>
<dbReference type="InterPro" id="IPR015867">
    <property type="entry name" value="N-reg_PII/ATP_PRibTrfase_C"/>
</dbReference>
<dbReference type="Gene3D" id="3.30.70.120">
    <property type="match status" value="1"/>
</dbReference>
<dbReference type="GO" id="GO:0006808">
    <property type="term" value="P:regulation of nitrogen utilization"/>
    <property type="evidence" value="ECO:0007669"/>
    <property type="project" value="InterPro"/>
</dbReference>
<name>K0BF47_9ARCH</name>
<dbReference type="PROSITE" id="PS51343">
    <property type="entry name" value="PII_GLNB_DOM"/>
    <property type="match status" value="1"/>
</dbReference>
<gene>
    <name evidence="1" type="ORF">NSED_09450</name>
</gene>
<dbReference type="OrthoDB" id="10960at2157"/>
<dbReference type="PATRIC" id="fig|1229909.8.peg.2063"/>